<dbReference type="AlphaFoldDB" id="A0A843YFU4"/>
<evidence type="ECO:0000313" key="4">
    <source>
        <dbReference type="Proteomes" id="UP000444174"/>
    </source>
</evidence>
<proteinExistence type="predicted"/>
<dbReference type="PIRSF" id="PIRSF031900">
    <property type="entry name" value="UCP031900"/>
    <property type="match status" value="1"/>
</dbReference>
<dbReference type="InterPro" id="IPR027372">
    <property type="entry name" value="Phytase-like_dom"/>
</dbReference>
<comment type="caution">
    <text evidence="3">The sequence shown here is derived from an EMBL/GenBank/DDBJ whole genome shotgun (WGS) entry which is preliminary data.</text>
</comment>
<evidence type="ECO:0000313" key="3">
    <source>
        <dbReference type="EMBL" id="MQQ08545.1"/>
    </source>
</evidence>
<feature type="chain" id="PRO_5032370034" evidence="1">
    <location>
        <begin position="23"/>
        <end position="303"/>
    </location>
</feature>
<name>A0A843YFU4_9RHOB</name>
<dbReference type="Pfam" id="PF13449">
    <property type="entry name" value="Phytase-like"/>
    <property type="match status" value="1"/>
</dbReference>
<protein>
    <submittedName>
        <fullName evidence="3">Esterase-like activity of phytase family protein</fullName>
    </submittedName>
</protein>
<dbReference type="EMBL" id="WIBF01000004">
    <property type="protein sequence ID" value="MQQ08545.1"/>
    <property type="molecule type" value="Genomic_DNA"/>
</dbReference>
<dbReference type="InterPro" id="IPR014567">
    <property type="entry name" value="UCP031900"/>
</dbReference>
<dbReference type="Proteomes" id="UP000444174">
    <property type="component" value="Unassembled WGS sequence"/>
</dbReference>
<gene>
    <name evidence="3" type="ORF">GFB49_08790</name>
</gene>
<evidence type="ECO:0000259" key="2">
    <source>
        <dbReference type="Pfam" id="PF13449"/>
    </source>
</evidence>
<feature type="domain" description="Phytase-like" evidence="2">
    <location>
        <begin position="49"/>
        <end position="288"/>
    </location>
</feature>
<evidence type="ECO:0000256" key="1">
    <source>
        <dbReference type="SAM" id="SignalP"/>
    </source>
</evidence>
<sequence>MRRRFAIKVIVPLLLGASLAVAGYAAGRNEVDPGPARFLSSLELRAKPQWFGGFSAISVAADGQKVVLLTDRSHLLEGVIERQADRISGLLVHSHNQLRNRKGQTMTSGRDSVDSEGLALAPDGALFVSFEGQARVSRYNSHRSAAQDLPRPKAFRVYEDNKALEALGIDSHGQLYTVPENSPGDQFPVWRWDGARWEQPFSISKYDGYLPVGLDIGPDGRFYLLERKFVWIGFRSRLRRWDLSEEGLTNETELLRTGLAAHDNLEGLSVWRTATGGLRATMVSDDNFMPFQRSELVEYHLPN</sequence>
<keyword evidence="1" id="KW-0732">Signal</keyword>
<reference evidence="3 4" key="1">
    <citation type="submission" date="2019-10" db="EMBL/GenBank/DDBJ databases">
        <title>Epibacterium sp. nov., isolated from seawater.</title>
        <authorList>
            <person name="Zhang X."/>
            <person name="Li N."/>
        </authorList>
    </citation>
    <scope>NUCLEOTIDE SEQUENCE [LARGE SCALE GENOMIC DNA]</scope>
    <source>
        <strain evidence="3 4">SM1979</strain>
    </source>
</reference>
<feature type="signal peptide" evidence="1">
    <location>
        <begin position="1"/>
        <end position="22"/>
    </location>
</feature>
<accession>A0A843YFU4</accession>
<dbReference type="SUPFAM" id="SSF101898">
    <property type="entry name" value="NHL repeat"/>
    <property type="match status" value="1"/>
</dbReference>
<organism evidence="3 4">
    <name type="scientific">Tritonibacter litoralis</name>
    <dbReference type="NCBI Taxonomy" id="2662264"/>
    <lineage>
        <taxon>Bacteria</taxon>
        <taxon>Pseudomonadati</taxon>
        <taxon>Pseudomonadota</taxon>
        <taxon>Alphaproteobacteria</taxon>
        <taxon>Rhodobacterales</taxon>
        <taxon>Paracoccaceae</taxon>
        <taxon>Tritonibacter</taxon>
    </lineage>
</organism>
<keyword evidence="4" id="KW-1185">Reference proteome</keyword>